<dbReference type="PROSITE" id="PS00107">
    <property type="entry name" value="PROTEIN_KINASE_ATP"/>
    <property type="match status" value="1"/>
</dbReference>
<dbReference type="Pfam" id="PF02135">
    <property type="entry name" value="zf-TAZ"/>
    <property type="match status" value="1"/>
</dbReference>
<comment type="similarity">
    <text evidence="8">Belongs to the protein kinase superfamily. Ser/Thr protein kinase family. GCN2 subfamily.</text>
</comment>
<sequence length="510" mass="57861">MYVGRYVNQYIKRGVHKLHRIHFLSIITLLIKTCLLRSIDGKKEENDGHLARIKMEEDSEDRSPAALDVAEQYNNTDVGKASMESHKVVDVSPADLQHASYCRKINCHNKKCRDVKLEVNHFKRHQYARKCTRCAYLLSVIQHHAQTCQMRGTCRVPGCENTRNRGNIGYPVPRHKVQRKVPALLTCTLGGGNNLLTPGKRKSQCQNSTSADDGLSSKNPYCGTVLFQHPKRPPIKKVKEDEDYHVQRNQSLGAGVNGTVYPAYWYLESGTREEFAIKKSNFSVEEVKVYEKLEDHPHLVTHYGVAFSSELKKVNIFMELCDGSLFTYMKELNRRLTDKEAMNFFIQVLIAVCYLHSLGIIHKDLKAQNIMLKDNVVKVGDFDAAKILTEEMTEAGLHPRGTRGFAAFEVFLMAMKPHGRPADVFSLGVLLLELTVGAPSEDPESLVLKIKELEAKYADLAKLVKACVQSQKSLRKSTQPRFFLVTQEEDPMLRPTASSLLHCEIVRNYR</sequence>
<evidence type="ECO:0000256" key="3">
    <source>
        <dbReference type="ARBA" id="ARBA00022741"/>
    </source>
</evidence>
<protein>
    <recommendedName>
        <fullName evidence="10">Protein kinase domain-containing protein</fullName>
    </recommendedName>
</protein>
<dbReference type="InterPro" id="IPR050339">
    <property type="entry name" value="CC_SR_Kinase"/>
</dbReference>
<dbReference type="InterPro" id="IPR008271">
    <property type="entry name" value="Ser/Thr_kinase_AS"/>
</dbReference>
<keyword evidence="12" id="KW-1185">Reference proteome</keyword>
<keyword evidence="7 9" id="KW-0067">ATP-binding</keyword>
<dbReference type="PROSITE" id="PS50011">
    <property type="entry name" value="PROTEIN_KINASE_DOM"/>
    <property type="match status" value="1"/>
</dbReference>
<keyword evidence="4" id="KW-0863">Zinc-finger</keyword>
<feature type="binding site" evidence="9">
    <location>
        <position position="279"/>
    </location>
    <ligand>
        <name>ATP</name>
        <dbReference type="ChEBI" id="CHEBI:30616"/>
    </ligand>
</feature>
<dbReference type="PROSITE" id="PS00108">
    <property type="entry name" value="PROTEIN_KINASE_ST"/>
    <property type="match status" value="1"/>
</dbReference>
<keyword evidence="3 9" id="KW-0547">Nucleotide-binding</keyword>
<keyword evidence="2" id="KW-0479">Metal-binding</keyword>
<dbReference type="InterPro" id="IPR035898">
    <property type="entry name" value="TAZ_dom_sf"/>
</dbReference>
<evidence type="ECO:0000256" key="9">
    <source>
        <dbReference type="PROSITE-ProRule" id="PRU10141"/>
    </source>
</evidence>
<dbReference type="EMBL" id="CALNXK010000155">
    <property type="protein sequence ID" value="CAH3170283.1"/>
    <property type="molecule type" value="Genomic_DNA"/>
</dbReference>
<evidence type="ECO:0000259" key="10">
    <source>
        <dbReference type="PROSITE" id="PS50011"/>
    </source>
</evidence>
<dbReference type="PANTHER" id="PTHR11042">
    <property type="entry name" value="EUKARYOTIC TRANSLATION INITIATION FACTOR 2-ALPHA KINASE EIF2-ALPHA KINASE -RELATED"/>
    <property type="match status" value="1"/>
</dbReference>
<dbReference type="InterPro" id="IPR017441">
    <property type="entry name" value="Protein_kinase_ATP_BS"/>
</dbReference>
<dbReference type="InterPro" id="IPR000719">
    <property type="entry name" value="Prot_kinase_dom"/>
</dbReference>
<evidence type="ECO:0000256" key="6">
    <source>
        <dbReference type="ARBA" id="ARBA00022833"/>
    </source>
</evidence>
<evidence type="ECO:0000313" key="12">
    <source>
        <dbReference type="Proteomes" id="UP001159405"/>
    </source>
</evidence>
<evidence type="ECO:0000256" key="1">
    <source>
        <dbReference type="ARBA" id="ARBA00022679"/>
    </source>
</evidence>
<accession>A0ABN8QU07</accession>
<dbReference type="Pfam" id="PF00069">
    <property type="entry name" value="Pkinase"/>
    <property type="match status" value="1"/>
</dbReference>
<evidence type="ECO:0000313" key="11">
    <source>
        <dbReference type="EMBL" id="CAH3170283.1"/>
    </source>
</evidence>
<evidence type="ECO:0000256" key="4">
    <source>
        <dbReference type="ARBA" id="ARBA00022771"/>
    </source>
</evidence>
<dbReference type="SUPFAM" id="SSF57933">
    <property type="entry name" value="TAZ domain"/>
    <property type="match status" value="1"/>
</dbReference>
<keyword evidence="5" id="KW-0418">Kinase</keyword>
<evidence type="ECO:0000256" key="2">
    <source>
        <dbReference type="ARBA" id="ARBA00022723"/>
    </source>
</evidence>
<gene>
    <name evidence="11" type="ORF">PLOB_00010631</name>
</gene>
<proteinExistence type="inferred from homology"/>
<organism evidence="11 12">
    <name type="scientific">Porites lobata</name>
    <dbReference type="NCBI Taxonomy" id="104759"/>
    <lineage>
        <taxon>Eukaryota</taxon>
        <taxon>Metazoa</taxon>
        <taxon>Cnidaria</taxon>
        <taxon>Anthozoa</taxon>
        <taxon>Hexacorallia</taxon>
        <taxon>Scleractinia</taxon>
        <taxon>Fungiina</taxon>
        <taxon>Poritidae</taxon>
        <taxon>Porites</taxon>
    </lineage>
</organism>
<dbReference type="Gene3D" id="1.20.1020.10">
    <property type="entry name" value="TAZ domain"/>
    <property type="match status" value="1"/>
</dbReference>
<dbReference type="InterPro" id="IPR000197">
    <property type="entry name" value="Znf_TAZ"/>
</dbReference>
<keyword evidence="6" id="KW-0862">Zinc</keyword>
<name>A0ABN8QU07_9CNID</name>
<evidence type="ECO:0000256" key="7">
    <source>
        <dbReference type="ARBA" id="ARBA00022840"/>
    </source>
</evidence>
<evidence type="ECO:0000256" key="8">
    <source>
        <dbReference type="ARBA" id="ARBA00037982"/>
    </source>
</evidence>
<dbReference type="InterPro" id="IPR011009">
    <property type="entry name" value="Kinase-like_dom_sf"/>
</dbReference>
<feature type="domain" description="Protein kinase" evidence="10">
    <location>
        <begin position="246"/>
        <end position="493"/>
    </location>
</feature>
<dbReference type="SUPFAM" id="SSF56112">
    <property type="entry name" value="Protein kinase-like (PK-like)"/>
    <property type="match status" value="1"/>
</dbReference>
<dbReference type="Gene3D" id="1.10.510.10">
    <property type="entry name" value="Transferase(Phosphotransferase) domain 1"/>
    <property type="match status" value="1"/>
</dbReference>
<keyword evidence="1" id="KW-0808">Transferase</keyword>
<dbReference type="Proteomes" id="UP001159405">
    <property type="component" value="Unassembled WGS sequence"/>
</dbReference>
<comment type="caution">
    <text evidence="11">The sequence shown here is derived from an EMBL/GenBank/DDBJ whole genome shotgun (WGS) entry which is preliminary data.</text>
</comment>
<evidence type="ECO:0000256" key="5">
    <source>
        <dbReference type="ARBA" id="ARBA00022777"/>
    </source>
</evidence>
<reference evidence="11 12" key="1">
    <citation type="submission" date="2022-05" db="EMBL/GenBank/DDBJ databases">
        <authorList>
            <consortium name="Genoscope - CEA"/>
            <person name="William W."/>
        </authorList>
    </citation>
    <scope>NUCLEOTIDE SEQUENCE [LARGE SCALE GENOMIC DNA]</scope>
</reference>
<dbReference type="SMART" id="SM00220">
    <property type="entry name" value="S_TKc"/>
    <property type="match status" value="1"/>
</dbReference>